<sequence>MDGSGRLPVLIDADTSVVDVEHVVRAGAPSVIDRSRGGRLLAPVRRLTKPRNTTAERCLRRLTDEVRGEGGGRPRVLVIGGGSVGEGAGALYEDDRIDLVAFDIYASRHVQFIADAHRIPLADASVHGVVVQAVLEHVLEPGVVVAEIHRVLGPEGLVYADTPFMQQVHEGAYDFTRFTESGHRHLFRWFAEVERGVVAGLGTQLRWSLDYFTRGLLRSQVAGRLVRLAFFWLSWLDGLLSTPATVDGASSVFFYGRRADTSITPMDAIRGYRGAQ</sequence>
<feature type="domain" description="Methyltransferase type 11" evidence="1">
    <location>
        <begin position="112"/>
        <end position="159"/>
    </location>
</feature>
<proteinExistence type="predicted"/>
<name>A0A1G9PZI5_9ACTN</name>
<dbReference type="Pfam" id="PF08241">
    <property type="entry name" value="Methyltransf_11"/>
    <property type="match status" value="1"/>
</dbReference>
<evidence type="ECO:0000259" key="1">
    <source>
        <dbReference type="Pfam" id="PF08241"/>
    </source>
</evidence>
<accession>A0A1G9PZI5</accession>
<keyword evidence="3" id="KW-1185">Reference proteome</keyword>
<reference evidence="3" key="1">
    <citation type="submission" date="2016-10" db="EMBL/GenBank/DDBJ databases">
        <authorList>
            <person name="Varghese N."/>
            <person name="Submissions S."/>
        </authorList>
    </citation>
    <scope>NUCLEOTIDE SEQUENCE [LARGE SCALE GENOMIC DNA]</scope>
    <source>
        <strain evidence="3">DSM 45419</strain>
    </source>
</reference>
<dbReference type="AlphaFoldDB" id="A0A1G9PZI5"/>
<dbReference type="STRING" id="1137991.SAMN05660642_01437"/>
<dbReference type="Gene3D" id="3.40.50.150">
    <property type="entry name" value="Vaccinia Virus protein VP39"/>
    <property type="match status" value="1"/>
</dbReference>
<dbReference type="InterPro" id="IPR029063">
    <property type="entry name" value="SAM-dependent_MTases_sf"/>
</dbReference>
<keyword evidence="2" id="KW-0489">Methyltransferase</keyword>
<dbReference type="GO" id="GO:0008757">
    <property type="term" value="F:S-adenosylmethionine-dependent methyltransferase activity"/>
    <property type="evidence" value="ECO:0007669"/>
    <property type="project" value="InterPro"/>
</dbReference>
<dbReference type="GO" id="GO:0032259">
    <property type="term" value="P:methylation"/>
    <property type="evidence" value="ECO:0007669"/>
    <property type="project" value="UniProtKB-KW"/>
</dbReference>
<dbReference type="Proteomes" id="UP000198680">
    <property type="component" value="Unassembled WGS sequence"/>
</dbReference>
<evidence type="ECO:0000313" key="2">
    <source>
        <dbReference type="EMBL" id="SDM04232.1"/>
    </source>
</evidence>
<keyword evidence="2" id="KW-0808">Transferase</keyword>
<gene>
    <name evidence="2" type="ORF">SAMN05660642_01437</name>
</gene>
<organism evidence="2 3">
    <name type="scientific">Geodermatophilus siccatus</name>
    <dbReference type="NCBI Taxonomy" id="1137991"/>
    <lineage>
        <taxon>Bacteria</taxon>
        <taxon>Bacillati</taxon>
        <taxon>Actinomycetota</taxon>
        <taxon>Actinomycetes</taxon>
        <taxon>Geodermatophilales</taxon>
        <taxon>Geodermatophilaceae</taxon>
        <taxon>Geodermatophilus</taxon>
    </lineage>
</organism>
<dbReference type="EMBL" id="FNHE01000003">
    <property type="protein sequence ID" value="SDM04232.1"/>
    <property type="molecule type" value="Genomic_DNA"/>
</dbReference>
<dbReference type="SUPFAM" id="SSF53335">
    <property type="entry name" value="S-adenosyl-L-methionine-dependent methyltransferases"/>
    <property type="match status" value="1"/>
</dbReference>
<dbReference type="InterPro" id="IPR013216">
    <property type="entry name" value="Methyltransf_11"/>
</dbReference>
<evidence type="ECO:0000313" key="3">
    <source>
        <dbReference type="Proteomes" id="UP000198680"/>
    </source>
</evidence>
<protein>
    <submittedName>
        <fullName evidence="2">Methyltransferase domain-containing protein</fullName>
    </submittedName>
</protein>